<dbReference type="EMBL" id="JAPWGL010000004">
    <property type="protein sequence ID" value="MCZ4224896.1"/>
    <property type="molecule type" value="Genomic_DNA"/>
</dbReference>
<keyword evidence="4" id="KW-1185">Reference proteome</keyword>
<dbReference type="InterPro" id="IPR043738">
    <property type="entry name" value="DUF5683"/>
</dbReference>
<evidence type="ECO:0000313" key="3">
    <source>
        <dbReference type="EMBL" id="MCZ4224896.1"/>
    </source>
</evidence>
<proteinExistence type="predicted"/>
<sequence length="246" mass="27847">MLKATHLTLFLVFTFLFVNLASAQVKDTVLKPLDTTRAIPQKAVKIDSSSRRQDTAKVKYINPGKIAGRKAIFKSLIIPGWGQLYNNQLLRDKLNARGEKTGHFWQKTYTLGKVGLIYGGFTLLTISYIDNRNSYKIFLKEAQVRAFNRLETDPTKKQPVNPDLVRYGDTNVTEAQAIFKRNTQIVIFSYFAVYAVQVIDAYVAARLNFFNIDDSVALKVTPSLMSNPNSMYGFNTMPALKVSLRF</sequence>
<name>A0ABT4L1S0_9SPHI</name>
<dbReference type="Proteomes" id="UP001144341">
    <property type="component" value="Unassembled WGS sequence"/>
</dbReference>
<accession>A0ABT4L1S0</accession>
<dbReference type="RefSeq" id="WP_269416558.1">
    <property type="nucleotide sequence ID" value="NZ_JAPWGL010000004.1"/>
</dbReference>
<keyword evidence="1" id="KW-0732">Signal</keyword>
<gene>
    <name evidence="3" type="ORF">O0931_16405</name>
</gene>
<reference evidence="3" key="1">
    <citation type="submission" date="2022-12" db="EMBL/GenBank/DDBJ databases">
        <title>Genome sequence of SJ11.</title>
        <authorList>
            <person name="Woo H."/>
        </authorList>
    </citation>
    <scope>NUCLEOTIDE SEQUENCE</scope>
    <source>
        <strain evidence="3">SJ11</strain>
    </source>
</reference>
<feature type="signal peptide" evidence="1">
    <location>
        <begin position="1"/>
        <end position="23"/>
    </location>
</feature>
<protein>
    <submittedName>
        <fullName evidence="3">DUF5683 domain-containing protein</fullName>
    </submittedName>
</protein>
<organism evidence="3 4">
    <name type="scientific">Pedobacter rhodius</name>
    <dbReference type="NCBI Taxonomy" id="3004098"/>
    <lineage>
        <taxon>Bacteria</taxon>
        <taxon>Pseudomonadati</taxon>
        <taxon>Bacteroidota</taxon>
        <taxon>Sphingobacteriia</taxon>
        <taxon>Sphingobacteriales</taxon>
        <taxon>Sphingobacteriaceae</taxon>
        <taxon>Pedobacter</taxon>
    </lineage>
</organism>
<feature type="domain" description="DUF5683" evidence="2">
    <location>
        <begin position="66"/>
        <end position="246"/>
    </location>
</feature>
<dbReference type="Pfam" id="PF18935">
    <property type="entry name" value="DUF5683"/>
    <property type="match status" value="1"/>
</dbReference>
<comment type="caution">
    <text evidence="3">The sequence shown here is derived from an EMBL/GenBank/DDBJ whole genome shotgun (WGS) entry which is preliminary data.</text>
</comment>
<feature type="chain" id="PRO_5045997935" evidence="1">
    <location>
        <begin position="24"/>
        <end position="246"/>
    </location>
</feature>
<evidence type="ECO:0000259" key="2">
    <source>
        <dbReference type="Pfam" id="PF18935"/>
    </source>
</evidence>
<evidence type="ECO:0000256" key="1">
    <source>
        <dbReference type="SAM" id="SignalP"/>
    </source>
</evidence>
<evidence type="ECO:0000313" key="4">
    <source>
        <dbReference type="Proteomes" id="UP001144341"/>
    </source>
</evidence>